<dbReference type="InterPro" id="IPR056764">
    <property type="entry name" value="LbH_EIF2B3/5"/>
</dbReference>
<dbReference type="PANTHER" id="PTHR45887">
    <property type="entry name" value="TRANSLATION INITIATION FACTOR EIF-2B SUBUNIT EPSILON"/>
    <property type="match status" value="1"/>
</dbReference>
<dbReference type="FunFam" id="1.25.40.180:FF:000022">
    <property type="entry name" value="Translation initiation factor eIF-2B epsilon subunit"/>
    <property type="match status" value="1"/>
</dbReference>
<dbReference type="Pfam" id="PF25084">
    <property type="entry name" value="LbH_EIF2B"/>
    <property type="match status" value="1"/>
</dbReference>
<dbReference type="PROSITE" id="PS51363">
    <property type="entry name" value="W2"/>
    <property type="match status" value="1"/>
</dbReference>
<dbReference type="Gene3D" id="2.160.10.10">
    <property type="entry name" value="Hexapeptide repeat proteins"/>
    <property type="match status" value="1"/>
</dbReference>
<evidence type="ECO:0000313" key="11">
    <source>
        <dbReference type="EMBL" id="GIY02567.1"/>
    </source>
</evidence>
<evidence type="ECO:0000256" key="5">
    <source>
        <dbReference type="ARBA" id="ARBA00022917"/>
    </source>
</evidence>
<dbReference type="PANTHER" id="PTHR45887:SF1">
    <property type="entry name" value="TRANSLATION INITIATION FACTOR EIF-2B SUBUNIT EPSILON"/>
    <property type="match status" value="1"/>
</dbReference>
<evidence type="ECO:0000256" key="3">
    <source>
        <dbReference type="ARBA" id="ARBA00022490"/>
    </source>
</evidence>
<evidence type="ECO:0000259" key="10">
    <source>
        <dbReference type="PROSITE" id="PS51363"/>
    </source>
</evidence>
<feature type="domain" description="W2" evidence="10">
    <location>
        <begin position="507"/>
        <end position="675"/>
    </location>
</feature>
<dbReference type="GO" id="GO:0005085">
    <property type="term" value="F:guanyl-nucleotide exchange factor activity"/>
    <property type="evidence" value="ECO:0007669"/>
    <property type="project" value="InterPro"/>
</dbReference>
<dbReference type="GO" id="GO:0003743">
    <property type="term" value="F:translation initiation factor activity"/>
    <property type="evidence" value="ECO:0007669"/>
    <property type="project" value="UniProtKB-KW"/>
</dbReference>
<feature type="region of interest" description="Disordered" evidence="9">
    <location>
        <begin position="422"/>
        <end position="445"/>
    </location>
</feature>
<evidence type="ECO:0000256" key="6">
    <source>
        <dbReference type="ARBA" id="ARBA00044144"/>
    </source>
</evidence>
<feature type="compositionally biased region" description="Acidic residues" evidence="9">
    <location>
        <begin position="427"/>
        <end position="436"/>
    </location>
</feature>
<evidence type="ECO:0000256" key="7">
    <source>
        <dbReference type="ARBA" id="ARBA00044345"/>
    </source>
</evidence>
<evidence type="ECO:0000256" key="2">
    <source>
        <dbReference type="ARBA" id="ARBA00007878"/>
    </source>
</evidence>
<sequence>MVSTTENDLKQQEISQAVIVADNFNKKFSPLTNSKPLMLLPLVNGIVLDLILKSLEEDGIQETYIFCGLHNNQIRSYINSSQWCDKDGTMSVTVFSSSSFLSMGDIMRELDSKALIRSDFILIDGAVITTFSITEMLEKHRRCRKVDKNAAITLLYKKALPNHRTKCKEHGVVVAVESNTNRIRYYQRINKAKSVHIPLEVFIENEEVSIHYNLLDSYISICSPIVPPLFSDNFDYQTMDDLVKGLLVNEELLGNSMYIDTITSGYGANVSNLFMYDAVSQDIVSRWVHPIVPELIELKENLYTHSLQNIYKADGVETGHKSILHQNIVIGKGSKIGENCYIVNSVIGSNCIIGNNVRIKGSYLWDGVHVGNDCNLDTCLLAENVKLHDKVQISPGCVLGNEVVIGENITLPSYVRLQSEVSKDEDSFGEDSDEESNQPSENKTCDIKLVGEKGHGYLCWDKSESDQEDNDNDIVEDIWGEPIDQSTWENGSVSSSEAESEDELIEGYDDTYFYNEVLESLQRGIEEKVKSENIVLEINSSKHAYNISIKEMNTLLIKALLKLPFETAEPSTSQQYLASLKPSLQFFKPLIANYIKKDDSQFHCLSSMEEFMNTHEDIAPAVVKVMHFWYDQDILNEPVILEWYKDISPEHEKTKKLASTFVQWLLEADEESSDDEESSEDE</sequence>
<evidence type="ECO:0000313" key="12">
    <source>
        <dbReference type="Proteomes" id="UP001054837"/>
    </source>
</evidence>
<dbReference type="InterPro" id="IPR016024">
    <property type="entry name" value="ARM-type_fold"/>
</dbReference>
<dbReference type="Pfam" id="PF02020">
    <property type="entry name" value="W2"/>
    <property type="match status" value="1"/>
</dbReference>
<dbReference type="InterPro" id="IPR011004">
    <property type="entry name" value="Trimer_LpxA-like_sf"/>
</dbReference>
<dbReference type="InterPro" id="IPR051956">
    <property type="entry name" value="eIF2B_epsilon"/>
</dbReference>
<reference evidence="11 12" key="1">
    <citation type="submission" date="2021-06" db="EMBL/GenBank/DDBJ databases">
        <title>Caerostris darwini draft genome.</title>
        <authorList>
            <person name="Kono N."/>
            <person name="Arakawa K."/>
        </authorList>
    </citation>
    <scope>NUCLEOTIDE SEQUENCE [LARGE SCALE GENOMIC DNA]</scope>
</reference>
<dbReference type="SUPFAM" id="SSF48371">
    <property type="entry name" value="ARM repeat"/>
    <property type="match status" value="1"/>
</dbReference>
<name>A0AAV4Q2Y8_9ARAC</name>
<proteinExistence type="inferred from homology"/>
<dbReference type="Gene3D" id="1.25.40.180">
    <property type="match status" value="1"/>
</dbReference>
<protein>
    <recommendedName>
        <fullName evidence="6">Translation initiation factor eIF2B subunit epsilon</fullName>
    </recommendedName>
    <alternativeName>
        <fullName evidence="7">eIF2B GDP-GTP exchange factor subunit epsilon</fullName>
    </alternativeName>
</protein>
<organism evidence="11 12">
    <name type="scientific">Caerostris darwini</name>
    <dbReference type="NCBI Taxonomy" id="1538125"/>
    <lineage>
        <taxon>Eukaryota</taxon>
        <taxon>Metazoa</taxon>
        <taxon>Ecdysozoa</taxon>
        <taxon>Arthropoda</taxon>
        <taxon>Chelicerata</taxon>
        <taxon>Arachnida</taxon>
        <taxon>Araneae</taxon>
        <taxon>Araneomorphae</taxon>
        <taxon>Entelegynae</taxon>
        <taxon>Araneoidea</taxon>
        <taxon>Araneidae</taxon>
        <taxon>Caerostris</taxon>
    </lineage>
</organism>
<dbReference type="FunFam" id="3.90.550.10:FF:000066">
    <property type="entry name" value="Translation initiation factor eIF-2B subunit epsilon"/>
    <property type="match status" value="1"/>
</dbReference>
<comment type="caution">
    <text evidence="11">The sequence shown here is derived from an EMBL/GenBank/DDBJ whole genome shotgun (WGS) entry which is preliminary data.</text>
</comment>
<gene>
    <name evidence="11" type="primary">Eif2b5</name>
    <name evidence="11" type="ORF">CDAR_469231</name>
</gene>
<dbReference type="CDD" id="cd11558">
    <property type="entry name" value="W2_eIF2B_epsilon"/>
    <property type="match status" value="1"/>
</dbReference>
<dbReference type="Proteomes" id="UP001054837">
    <property type="component" value="Unassembled WGS sequence"/>
</dbReference>
<keyword evidence="4 11" id="KW-0396">Initiation factor</keyword>
<dbReference type="AlphaFoldDB" id="A0AAV4Q2Y8"/>
<dbReference type="InterPro" id="IPR029044">
    <property type="entry name" value="Nucleotide-diphossugar_trans"/>
</dbReference>
<dbReference type="GO" id="GO:0005829">
    <property type="term" value="C:cytosol"/>
    <property type="evidence" value="ECO:0007669"/>
    <property type="project" value="UniProtKB-SubCell"/>
</dbReference>
<keyword evidence="5" id="KW-0648">Protein biosynthesis</keyword>
<evidence type="ECO:0000256" key="1">
    <source>
        <dbReference type="ARBA" id="ARBA00004514"/>
    </source>
</evidence>
<dbReference type="InterPro" id="IPR035543">
    <property type="entry name" value="eIF-2B_epsilon_N"/>
</dbReference>
<evidence type="ECO:0000256" key="8">
    <source>
        <dbReference type="ARBA" id="ARBA00046432"/>
    </source>
</evidence>
<accession>A0AAV4Q2Y8</accession>
<dbReference type="EMBL" id="BPLQ01003686">
    <property type="protein sequence ID" value="GIY02567.1"/>
    <property type="molecule type" value="Genomic_DNA"/>
</dbReference>
<comment type="subcellular location">
    <subcellularLocation>
        <location evidence="1">Cytoplasm</location>
        <location evidence="1">Cytosol</location>
    </subcellularLocation>
</comment>
<dbReference type="CDD" id="cd04197">
    <property type="entry name" value="eIF-2B_epsilon_N"/>
    <property type="match status" value="1"/>
</dbReference>
<evidence type="ECO:0000256" key="4">
    <source>
        <dbReference type="ARBA" id="ARBA00022540"/>
    </source>
</evidence>
<evidence type="ECO:0000256" key="9">
    <source>
        <dbReference type="SAM" id="MobiDB-lite"/>
    </source>
</evidence>
<dbReference type="GO" id="GO:0005851">
    <property type="term" value="C:eukaryotic translation initiation factor 2B complex"/>
    <property type="evidence" value="ECO:0007669"/>
    <property type="project" value="TreeGrafter"/>
</dbReference>
<comment type="similarity">
    <text evidence="2">Belongs to the eIF-2B gamma/epsilon subunits family.</text>
</comment>
<dbReference type="SUPFAM" id="SSF51161">
    <property type="entry name" value="Trimeric LpxA-like enzymes"/>
    <property type="match status" value="1"/>
</dbReference>
<keyword evidence="12" id="KW-1185">Reference proteome</keyword>
<keyword evidence="3" id="KW-0963">Cytoplasm</keyword>
<dbReference type="SUPFAM" id="SSF53448">
    <property type="entry name" value="Nucleotide-diphospho-sugar transferases"/>
    <property type="match status" value="1"/>
</dbReference>
<dbReference type="GO" id="GO:0031369">
    <property type="term" value="F:translation initiation factor binding"/>
    <property type="evidence" value="ECO:0007669"/>
    <property type="project" value="InterPro"/>
</dbReference>
<dbReference type="InterPro" id="IPR044123">
    <property type="entry name" value="W2_eIF2B_epsilon"/>
</dbReference>
<dbReference type="SMART" id="SM00515">
    <property type="entry name" value="eIF5C"/>
    <property type="match status" value="1"/>
</dbReference>
<dbReference type="InterPro" id="IPR003307">
    <property type="entry name" value="W2_domain"/>
</dbReference>
<dbReference type="Gene3D" id="3.90.550.10">
    <property type="entry name" value="Spore Coat Polysaccharide Biosynthesis Protein SpsA, Chain A"/>
    <property type="match status" value="1"/>
</dbReference>
<comment type="subunit">
    <text evidence="8">Component of the translation initiation factor 2B (eIF2B) complex which is a heterodecamer of two sets of five different subunits: alpha, beta, gamma, delta and epsilon. Subunits alpha, beta and delta comprise a regulatory subcomplex and subunits epsilon and gamma comprise a catalytic subcomplex. Within the complex, the hexameric regulatory complex resides at the center, with the two heterodimeric catalytic subcomplexes bound on opposite sides.</text>
</comment>